<accession>A0A3M7TAU4</accession>
<proteinExistence type="predicted"/>
<evidence type="ECO:0000313" key="2">
    <source>
        <dbReference type="Proteomes" id="UP000276133"/>
    </source>
</evidence>
<comment type="caution">
    <text evidence="1">The sequence shown here is derived from an EMBL/GenBank/DDBJ whole genome shotgun (WGS) entry which is preliminary data.</text>
</comment>
<dbReference type="Proteomes" id="UP000276133">
    <property type="component" value="Unassembled WGS sequence"/>
</dbReference>
<reference evidence="1 2" key="1">
    <citation type="journal article" date="2018" name="Sci. Rep.">
        <title>Genomic signatures of local adaptation to the degree of environmental predictability in rotifers.</title>
        <authorList>
            <person name="Franch-Gras L."/>
            <person name="Hahn C."/>
            <person name="Garcia-Roger E.M."/>
            <person name="Carmona M.J."/>
            <person name="Serra M."/>
            <person name="Gomez A."/>
        </authorList>
    </citation>
    <scope>NUCLEOTIDE SEQUENCE [LARGE SCALE GENOMIC DNA]</scope>
    <source>
        <strain evidence="1">HYR1</strain>
    </source>
</reference>
<organism evidence="1 2">
    <name type="scientific">Brachionus plicatilis</name>
    <name type="common">Marine rotifer</name>
    <name type="synonym">Brachionus muelleri</name>
    <dbReference type="NCBI Taxonomy" id="10195"/>
    <lineage>
        <taxon>Eukaryota</taxon>
        <taxon>Metazoa</taxon>
        <taxon>Spiralia</taxon>
        <taxon>Gnathifera</taxon>
        <taxon>Rotifera</taxon>
        <taxon>Eurotatoria</taxon>
        <taxon>Monogononta</taxon>
        <taxon>Pseudotrocha</taxon>
        <taxon>Ploima</taxon>
        <taxon>Brachionidae</taxon>
        <taxon>Brachionus</taxon>
    </lineage>
</organism>
<name>A0A3M7TAU4_BRAPC</name>
<protein>
    <submittedName>
        <fullName evidence="1">Uncharacterized protein</fullName>
    </submittedName>
</protein>
<sequence length="84" mass="10048">MFSVDDVVHDWEFLLGFDLNPYSELSLLLIKLDVPINNQKFRSSYQKTFFEPNFEGDIKKKIQRKNKNLVVQKRNQTRNNLNTK</sequence>
<gene>
    <name evidence="1" type="ORF">BpHYR1_034425</name>
</gene>
<dbReference type="AlphaFoldDB" id="A0A3M7TAU4"/>
<dbReference type="EMBL" id="REGN01000033">
    <property type="protein sequence ID" value="RNA45065.1"/>
    <property type="molecule type" value="Genomic_DNA"/>
</dbReference>
<evidence type="ECO:0000313" key="1">
    <source>
        <dbReference type="EMBL" id="RNA45065.1"/>
    </source>
</evidence>
<keyword evidence="2" id="KW-1185">Reference proteome</keyword>